<dbReference type="CDD" id="cd17353">
    <property type="entry name" value="MFS_OFA_like"/>
    <property type="match status" value="1"/>
</dbReference>
<reference evidence="6" key="1">
    <citation type="submission" date="2020-06" db="EMBL/GenBank/DDBJ databases">
        <title>Stable isotope informed genome-resolved metagenomics uncovers potential trophic interactions in rhizosphere soil.</title>
        <authorList>
            <person name="Starr E.P."/>
            <person name="Shi S."/>
            <person name="Blazewicz S.J."/>
            <person name="Koch B.J."/>
            <person name="Probst A.J."/>
            <person name="Hungate B.A."/>
            <person name="Pett-Ridge J."/>
            <person name="Firestone M.K."/>
            <person name="Banfield J.F."/>
        </authorList>
    </citation>
    <scope>NUCLEOTIDE SEQUENCE</scope>
    <source>
        <strain evidence="6">YM_69_17</strain>
    </source>
</reference>
<feature type="domain" description="Major facilitator superfamily (MFS) profile" evidence="5">
    <location>
        <begin position="20"/>
        <end position="414"/>
    </location>
</feature>
<accession>A0A952FQS8</accession>
<gene>
    <name evidence="6" type="primary">oxlT</name>
    <name evidence="6" type="ORF">JF625_28195</name>
</gene>
<keyword evidence="2 4" id="KW-1133">Transmembrane helix</keyword>
<organism evidence="6 7">
    <name type="scientific">Inquilinus limosus</name>
    <dbReference type="NCBI Taxonomy" id="171674"/>
    <lineage>
        <taxon>Bacteria</taxon>
        <taxon>Pseudomonadati</taxon>
        <taxon>Pseudomonadota</taxon>
        <taxon>Alphaproteobacteria</taxon>
        <taxon>Rhodospirillales</taxon>
        <taxon>Rhodospirillaceae</taxon>
        <taxon>Inquilinus</taxon>
    </lineage>
</organism>
<dbReference type="SUPFAM" id="SSF103473">
    <property type="entry name" value="MFS general substrate transporter"/>
    <property type="match status" value="1"/>
</dbReference>
<dbReference type="PANTHER" id="PTHR11360">
    <property type="entry name" value="MONOCARBOXYLATE TRANSPORTER"/>
    <property type="match status" value="1"/>
</dbReference>
<feature type="transmembrane region" description="Helical" evidence="4">
    <location>
        <begin position="360"/>
        <end position="378"/>
    </location>
</feature>
<comment type="caution">
    <text evidence="6">The sequence shown here is derived from an EMBL/GenBank/DDBJ whole genome shotgun (WGS) entry which is preliminary data.</text>
</comment>
<feature type="transmembrane region" description="Helical" evidence="4">
    <location>
        <begin position="390"/>
        <end position="410"/>
    </location>
</feature>
<dbReference type="Pfam" id="PF07690">
    <property type="entry name" value="MFS_1"/>
    <property type="match status" value="2"/>
</dbReference>
<feature type="transmembrane region" description="Helical" evidence="4">
    <location>
        <begin position="176"/>
        <end position="194"/>
    </location>
</feature>
<feature type="transmembrane region" description="Helical" evidence="4">
    <location>
        <begin position="55"/>
        <end position="74"/>
    </location>
</feature>
<dbReference type="InterPro" id="IPR026355">
    <property type="entry name" value="Oxa/Form_antiport"/>
</dbReference>
<evidence type="ECO:0000256" key="2">
    <source>
        <dbReference type="ARBA" id="ARBA00022989"/>
    </source>
</evidence>
<dbReference type="Gene3D" id="1.20.1250.20">
    <property type="entry name" value="MFS general substrate transporter like domains"/>
    <property type="match status" value="2"/>
</dbReference>
<evidence type="ECO:0000256" key="1">
    <source>
        <dbReference type="ARBA" id="ARBA00022692"/>
    </source>
</evidence>
<keyword evidence="1 4" id="KW-0812">Transmembrane</keyword>
<feature type="transmembrane region" description="Helical" evidence="4">
    <location>
        <begin position="263"/>
        <end position="281"/>
    </location>
</feature>
<evidence type="ECO:0000256" key="3">
    <source>
        <dbReference type="ARBA" id="ARBA00023136"/>
    </source>
</evidence>
<protein>
    <submittedName>
        <fullName evidence="6">Oxalate/formate MFS antiporter</fullName>
    </submittedName>
</protein>
<feature type="transmembrane region" description="Helical" evidence="4">
    <location>
        <begin position="111"/>
        <end position="134"/>
    </location>
</feature>
<feature type="transmembrane region" description="Helical" evidence="4">
    <location>
        <begin position="302"/>
        <end position="319"/>
    </location>
</feature>
<dbReference type="InterPro" id="IPR036259">
    <property type="entry name" value="MFS_trans_sf"/>
</dbReference>
<dbReference type="InterPro" id="IPR011701">
    <property type="entry name" value="MFS"/>
</dbReference>
<feature type="transmembrane region" description="Helical" evidence="4">
    <location>
        <begin position="225"/>
        <end position="251"/>
    </location>
</feature>
<feature type="transmembrane region" description="Helical" evidence="4">
    <location>
        <begin position="22"/>
        <end position="43"/>
    </location>
</feature>
<feature type="transmembrane region" description="Helical" evidence="4">
    <location>
        <begin position="325"/>
        <end position="348"/>
    </location>
</feature>
<evidence type="ECO:0000256" key="4">
    <source>
        <dbReference type="SAM" id="Phobius"/>
    </source>
</evidence>
<name>A0A952FQS8_9PROT</name>
<keyword evidence="3 4" id="KW-0472">Membrane</keyword>
<dbReference type="AlphaFoldDB" id="A0A952FQS8"/>
<feature type="transmembrane region" description="Helical" evidence="4">
    <location>
        <begin position="143"/>
        <end position="164"/>
    </location>
</feature>
<proteinExistence type="predicted"/>
<evidence type="ECO:0000259" key="5">
    <source>
        <dbReference type="PROSITE" id="PS50850"/>
    </source>
</evidence>
<sequence>MSAISNATAGEGRAPANRWIQLIAGIVCMVAAANIQYAWTLFVPEIQETYGWSRAAIQTAFTIFVIVQTWLTPIEGYFIDKYGPRALVLVGGVMTGLSWVVNSYATSLTGFYIGAAIGGIGVGCVYATCVNAALKWFPDRRGLAVGLTAGGYGAGSALTIIPIANVIAGSGYQTAFFWFGLIQGSIIFAAAWFLRAPGKQEVKHSTKVAQSRRDYTLGEALQTPVFYVMLFMFICTVTGGLMAVAQLGVIAQDLGVKDMPVNLFFFTMAALPFALMLDRIMNGISRPFFGWVSDHIGREKTMFIAFTMEGIGIVALGTFGHNPWAFLILSGVVFLAWGEVYSLFSATAGDTFGTKHLGKIYGVLYCAKGVAALLVPFGNLLMEATGTWSTVLYTVAAMDLIAAFSAIMILRPMLQRHHARNASALATAEPQRAASHSGRLASAN</sequence>
<dbReference type="NCBIfam" id="TIGR04259">
    <property type="entry name" value="oxa_formateAnti"/>
    <property type="match status" value="1"/>
</dbReference>
<dbReference type="EMBL" id="JAEKLZ010000480">
    <property type="protein sequence ID" value="MBW8729017.1"/>
    <property type="molecule type" value="Genomic_DNA"/>
</dbReference>
<dbReference type="InterPro" id="IPR050327">
    <property type="entry name" value="Proton-linked_MCT"/>
</dbReference>
<feature type="transmembrane region" description="Helical" evidence="4">
    <location>
        <begin position="86"/>
        <end position="105"/>
    </location>
</feature>
<evidence type="ECO:0000313" key="6">
    <source>
        <dbReference type="EMBL" id="MBW8729017.1"/>
    </source>
</evidence>
<dbReference type="PANTHER" id="PTHR11360:SF304">
    <property type="entry name" value="MFS DOMAIN-CONTAINING PROTEIN"/>
    <property type="match status" value="1"/>
</dbReference>
<dbReference type="GO" id="GO:0016020">
    <property type="term" value="C:membrane"/>
    <property type="evidence" value="ECO:0007669"/>
    <property type="project" value="InterPro"/>
</dbReference>
<evidence type="ECO:0000313" key="7">
    <source>
        <dbReference type="Proteomes" id="UP000700706"/>
    </source>
</evidence>
<dbReference type="PROSITE" id="PS50850">
    <property type="entry name" value="MFS"/>
    <property type="match status" value="1"/>
</dbReference>
<dbReference type="InterPro" id="IPR020846">
    <property type="entry name" value="MFS_dom"/>
</dbReference>
<dbReference type="GO" id="GO:0019531">
    <property type="term" value="F:oxalate transmembrane transporter activity"/>
    <property type="evidence" value="ECO:0007669"/>
    <property type="project" value="InterPro"/>
</dbReference>
<dbReference type="Proteomes" id="UP000700706">
    <property type="component" value="Unassembled WGS sequence"/>
</dbReference>